<organism evidence="2 3">
    <name type="scientific">Jaapia argillacea MUCL 33604</name>
    <dbReference type="NCBI Taxonomy" id="933084"/>
    <lineage>
        <taxon>Eukaryota</taxon>
        <taxon>Fungi</taxon>
        <taxon>Dikarya</taxon>
        <taxon>Basidiomycota</taxon>
        <taxon>Agaricomycotina</taxon>
        <taxon>Agaricomycetes</taxon>
        <taxon>Agaricomycetidae</taxon>
        <taxon>Jaapiales</taxon>
        <taxon>Jaapiaceae</taxon>
        <taxon>Jaapia</taxon>
    </lineage>
</organism>
<gene>
    <name evidence="2" type="ORF">JAAARDRAFT_188467</name>
</gene>
<feature type="compositionally biased region" description="Basic and acidic residues" evidence="1">
    <location>
        <begin position="285"/>
        <end position="312"/>
    </location>
</feature>
<dbReference type="EMBL" id="KL197709">
    <property type="protein sequence ID" value="KDQ65219.1"/>
    <property type="molecule type" value="Genomic_DNA"/>
</dbReference>
<feature type="compositionally biased region" description="Low complexity" evidence="1">
    <location>
        <begin position="321"/>
        <end position="332"/>
    </location>
</feature>
<reference evidence="3" key="1">
    <citation type="journal article" date="2014" name="Proc. Natl. Acad. Sci. U.S.A.">
        <title>Extensive sampling of basidiomycete genomes demonstrates inadequacy of the white-rot/brown-rot paradigm for wood decay fungi.</title>
        <authorList>
            <person name="Riley R."/>
            <person name="Salamov A.A."/>
            <person name="Brown D.W."/>
            <person name="Nagy L.G."/>
            <person name="Floudas D."/>
            <person name="Held B.W."/>
            <person name="Levasseur A."/>
            <person name="Lombard V."/>
            <person name="Morin E."/>
            <person name="Otillar R."/>
            <person name="Lindquist E.A."/>
            <person name="Sun H."/>
            <person name="LaButti K.M."/>
            <person name="Schmutz J."/>
            <person name="Jabbour D."/>
            <person name="Luo H."/>
            <person name="Baker S.E."/>
            <person name="Pisabarro A.G."/>
            <person name="Walton J.D."/>
            <person name="Blanchette R.A."/>
            <person name="Henrissat B."/>
            <person name="Martin F."/>
            <person name="Cullen D."/>
            <person name="Hibbett D.S."/>
            <person name="Grigoriev I.V."/>
        </authorList>
    </citation>
    <scope>NUCLEOTIDE SEQUENCE [LARGE SCALE GENOMIC DNA]</scope>
    <source>
        <strain evidence="3">MUCL 33604</strain>
    </source>
</reference>
<evidence type="ECO:0000313" key="2">
    <source>
        <dbReference type="EMBL" id="KDQ65219.1"/>
    </source>
</evidence>
<feature type="compositionally biased region" description="Basic residues" evidence="1">
    <location>
        <begin position="266"/>
        <end position="284"/>
    </location>
</feature>
<dbReference type="InParanoid" id="A0A067QE32"/>
<evidence type="ECO:0000313" key="3">
    <source>
        <dbReference type="Proteomes" id="UP000027265"/>
    </source>
</evidence>
<name>A0A067QE32_9AGAM</name>
<protein>
    <submittedName>
        <fullName evidence="2">Uncharacterized protein</fullName>
    </submittedName>
</protein>
<keyword evidence="3" id="KW-1185">Reference proteome</keyword>
<evidence type="ECO:0000256" key="1">
    <source>
        <dbReference type="SAM" id="MobiDB-lite"/>
    </source>
</evidence>
<dbReference type="AlphaFoldDB" id="A0A067QE32"/>
<accession>A0A067QE32</accession>
<proteinExistence type="predicted"/>
<sequence>MATPELSYSSLVELCDTLMRDWNDLKGSSPTFGMVDNWFNRSCELVRHSAAARCLSPLNMRSRAVSFSARSPSSNPGSMLLALSHAIPSSAVAPTPRSSSSATGQPAAFSTSTVSNSPAASFSALPFSNQPAGPFSTSPLLGPGSSAFLHSSHATPTSVPASTPTSLSLVTPAINPIPGPDVDVVKVKREPDLLEDKWSGPCKCCMENNHVCMNGPGWPCVQCSTDRKACYHPSLDGWASYNRDEPPNLQDDGLEELGEPLEPRPKRGGGRGGSRGRPRGTGKRMRVDDNDSHVKPPPKDTKKKGKEKEKAPEVSQPMTQSSVAMANASSSSTYLPPGQEHTVALIAMPICPYSPLTLETFNDGIATLHHIDAIVSSVMSLVAVYTSELQNLKLLFLYRDVMGEETVGEDDGAEDNHD</sequence>
<dbReference type="HOGENOM" id="CLU_657322_0_0_1"/>
<dbReference type="Proteomes" id="UP000027265">
    <property type="component" value="Unassembled WGS sequence"/>
</dbReference>
<feature type="region of interest" description="Disordered" evidence="1">
    <location>
        <begin position="238"/>
        <end position="334"/>
    </location>
</feature>